<comment type="caution">
    <text evidence="1">The sequence shown here is derived from an EMBL/GenBank/DDBJ whole genome shotgun (WGS) entry which is preliminary data.</text>
</comment>
<dbReference type="AlphaFoldDB" id="A0A3L6ZXT2"/>
<dbReference type="InterPro" id="IPR055740">
    <property type="entry name" value="DUF7316"/>
</dbReference>
<dbReference type="RefSeq" id="WP_121649825.1">
    <property type="nucleotide sequence ID" value="NZ_RCUX01000018.1"/>
</dbReference>
<protein>
    <submittedName>
        <fullName evidence="1">Uncharacterized protein</fullName>
    </submittedName>
</protein>
<name>A0A3L6ZXT2_9MICO</name>
<sequence>MSNAQSVVKIQYGYQAPDGTVTWSDDEGGALLLGSRYYLSPERQGKAAYPRNRAKLIEDYRAHLIELGTPAESIVDLVIVSRQIITITLNPEVVK</sequence>
<dbReference type="Proteomes" id="UP000272503">
    <property type="component" value="Unassembled WGS sequence"/>
</dbReference>
<accession>A0A3L6ZXT2</accession>
<dbReference type="EMBL" id="RCUX01000018">
    <property type="protein sequence ID" value="RLP72301.1"/>
    <property type="molecule type" value="Genomic_DNA"/>
</dbReference>
<evidence type="ECO:0000313" key="2">
    <source>
        <dbReference type="Proteomes" id="UP000272503"/>
    </source>
</evidence>
<reference evidence="1 2" key="1">
    <citation type="submission" date="2018-10" db="EMBL/GenBank/DDBJ databases">
        <authorList>
            <person name="Li J."/>
        </authorList>
    </citation>
    <scope>NUCLEOTIDE SEQUENCE [LARGE SCALE GENOMIC DNA]</scope>
    <source>
        <strain evidence="1 2">IF 016277</strain>
    </source>
</reference>
<evidence type="ECO:0000313" key="1">
    <source>
        <dbReference type="EMBL" id="RLP72301.1"/>
    </source>
</evidence>
<organism evidence="1 2">
    <name type="scientific">Mycetocola tolaasinivorans</name>
    <dbReference type="NCBI Taxonomy" id="76635"/>
    <lineage>
        <taxon>Bacteria</taxon>
        <taxon>Bacillati</taxon>
        <taxon>Actinomycetota</taxon>
        <taxon>Actinomycetes</taxon>
        <taxon>Micrococcales</taxon>
        <taxon>Microbacteriaceae</taxon>
        <taxon>Mycetocola</taxon>
    </lineage>
</organism>
<gene>
    <name evidence="1" type="ORF">D9V32_15520</name>
</gene>
<proteinExistence type="predicted"/>
<keyword evidence="2" id="KW-1185">Reference proteome</keyword>
<dbReference type="Pfam" id="PF24000">
    <property type="entry name" value="DUF7316"/>
    <property type="match status" value="1"/>
</dbReference>